<dbReference type="EMBL" id="JAAOIV010000001">
    <property type="protein sequence ID" value="NHN54413.1"/>
    <property type="molecule type" value="Genomic_DNA"/>
</dbReference>
<sequence>MLWLILALLICVALASVVVGLVAVPARREGRPLLTERGEHVVARVTDGTEAVASKAKGATESVKSVAKRDRADA</sequence>
<organism evidence="1 2">
    <name type="scientific">Metallococcus carri</name>
    <dbReference type="NCBI Taxonomy" id="1656884"/>
    <lineage>
        <taxon>Bacteria</taxon>
        <taxon>Bacillati</taxon>
        <taxon>Actinomycetota</taxon>
        <taxon>Actinomycetes</taxon>
        <taxon>Micrococcales</taxon>
        <taxon>Dermacoccaceae</taxon>
        <taxon>Metallococcus</taxon>
    </lineage>
</organism>
<dbReference type="Proteomes" id="UP000744769">
    <property type="component" value="Unassembled WGS sequence"/>
</dbReference>
<evidence type="ECO:0000313" key="2">
    <source>
        <dbReference type="Proteomes" id="UP000744769"/>
    </source>
</evidence>
<keyword evidence="2" id="KW-1185">Reference proteome</keyword>
<dbReference type="RefSeq" id="WP_166192023.1">
    <property type="nucleotide sequence ID" value="NZ_JAAOIV010000001.1"/>
</dbReference>
<name>A0A967AXA2_9MICO</name>
<dbReference type="AlphaFoldDB" id="A0A967AXA2"/>
<protein>
    <submittedName>
        <fullName evidence="1">Uncharacterized protein</fullName>
    </submittedName>
</protein>
<comment type="caution">
    <text evidence="1">The sequence shown here is derived from an EMBL/GenBank/DDBJ whole genome shotgun (WGS) entry which is preliminary data.</text>
</comment>
<proteinExistence type="predicted"/>
<evidence type="ECO:0000313" key="1">
    <source>
        <dbReference type="EMBL" id="NHN54413.1"/>
    </source>
</evidence>
<accession>A0A967AXA2</accession>
<reference evidence="1" key="1">
    <citation type="submission" date="2020-03" db="EMBL/GenBank/DDBJ databases">
        <title>Draft sequencing of Calidifontibacter sp. DB0510.</title>
        <authorList>
            <person name="Kim D.-U."/>
        </authorList>
    </citation>
    <scope>NUCLEOTIDE SEQUENCE</scope>
    <source>
        <strain evidence="1">DB0510</strain>
    </source>
</reference>
<gene>
    <name evidence="1" type="ORF">G9U51_01270</name>
</gene>